<protein>
    <recommendedName>
        <fullName evidence="4">Lipoprotein</fullName>
    </recommendedName>
</protein>
<feature type="region of interest" description="Disordered" evidence="1">
    <location>
        <begin position="26"/>
        <end position="60"/>
    </location>
</feature>
<feature type="compositionally biased region" description="Low complexity" evidence="1">
    <location>
        <begin position="45"/>
        <end position="60"/>
    </location>
</feature>
<organism evidence="2 3">
    <name type="scientific">Paraburkholderia rhizosphaerae</name>
    <dbReference type="NCBI Taxonomy" id="480658"/>
    <lineage>
        <taxon>Bacteria</taxon>
        <taxon>Pseudomonadati</taxon>
        <taxon>Pseudomonadota</taxon>
        <taxon>Betaproteobacteria</taxon>
        <taxon>Burkholderiales</taxon>
        <taxon>Burkholderiaceae</taxon>
        <taxon>Paraburkholderia</taxon>
    </lineage>
</organism>
<gene>
    <name evidence="2" type="ORF">BX592_1459</name>
</gene>
<dbReference type="RefSeq" id="WP_134197383.1">
    <property type="nucleotide sequence ID" value="NZ_JBHLUW010000058.1"/>
</dbReference>
<reference evidence="2 3" key="1">
    <citation type="submission" date="2019-03" db="EMBL/GenBank/DDBJ databases">
        <title>Genomic Encyclopedia of Type Strains, Phase III (KMG-III): the genomes of soil and plant-associated and newly described type strains.</title>
        <authorList>
            <person name="Whitman W."/>
        </authorList>
    </citation>
    <scope>NUCLEOTIDE SEQUENCE [LARGE SCALE GENOMIC DNA]</scope>
    <source>
        <strain evidence="2 3">LMG 29544</strain>
    </source>
</reference>
<dbReference type="PROSITE" id="PS51257">
    <property type="entry name" value="PROKAR_LIPOPROTEIN"/>
    <property type="match status" value="1"/>
</dbReference>
<dbReference type="EMBL" id="SORE01000045">
    <property type="protein sequence ID" value="TDY37066.1"/>
    <property type="molecule type" value="Genomic_DNA"/>
</dbReference>
<accession>A0A4R8L3E5</accession>
<comment type="caution">
    <text evidence="2">The sequence shown here is derived from an EMBL/GenBank/DDBJ whole genome shotgun (WGS) entry which is preliminary data.</text>
</comment>
<sequence>MNSVLRTVGIAASVVVLAFGATACKKADNSSTGMSGPAATSEPMGASGAASTGAASGASQ</sequence>
<evidence type="ECO:0008006" key="4">
    <source>
        <dbReference type="Google" id="ProtNLM"/>
    </source>
</evidence>
<evidence type="ECO:0000256" key="1">
    <source>
        <dbReference type="SAM" id="MobiDB-lite"/>
    </source>
</evidence>
<proteinExistence type="predicted"/>
<evidence type="ECO:0000313" key="2">
    <source>
        <dbReference type="EMBL" id="TDY37066.1"/>
    </source>
</evidence>
<dbReference type="Proteomes" id="UP000295509">
    <property type="component" value="Unassembled WGS sequence"/>
</dbReference>
<name>A0A4R8L3E5_9BURK</name>
<keyword evidence="3" id="KW-1185">Reference proteome</keyword>
<dbReference type="AlphaFoldDB" id="A0A4R8L3E5"/>
<evidence type="ECO:0000313" key="3">
    <source>
        <dbReference type="Proteomes" id="UP000295509"/>
    </source>
</evidence>